<name>A0A161QX22_9BRAD</name>
<dbReference type="STRING" id="943830.A4A58_19275"/>
<dbReference type="RefSeq" id="WP_068738721.1">
    <property type="nucleotide sequence ID" value="NZ_LVYV01000056.1"/>
</dbReference>
<sequence length="75" mass="8679">MATIELQPHNENSQTWLLVWAERQEIVGRVRRGEDGWFHITAHGPHWSPMKSFAGDKFDDPSEALKQAQAYFGNR</sequence>
<gene>
    <name evidence="1" type="ORF">A4A58_19275</name>
</gene>
<protein>
    <submittedName>
        <fullName evidence="1">Uncharacterized protein</fullName>
    </submittedName>
</protein>
<reference evidence="1 2" key="1">
    <citation type="submission" date="2016-03" db="EMBL/GenBank/DDBJ databases">
        <title>Microsymbionts genomes from the relict species Vavilovia formosa (Stev.) Fed.</title>
        <authorList>
            <person name="Kopat V."/>
            <person name="Chirak E."/>
            <person name="Kimeklis A."/>
            <person name="Andronov E."/>
        </authorList>
    </citation>
    <scope>NUCLEOTIDE SEQUENCE [LARGE SCALE GENOMIC DNA]</scope>
    <source>
        <strain evidence="1 2">Vaf07</strain>
    </source>
</reference>
<evidence type="ECO:0000313" key="2">
    <source>
        <dbReference type="Proteomes" id="UP000076574"/>
    </source>
</evidence>
<dbReference type="EMBL" id="LVYV01000056">
    <property type="protein sequence ID" value="KZD20381.1"/>
    <property type="molecule type" value="Genomic_DNA"/>
</dbReference>
<organism evidence="1 2">
    <name type="scientific">Tardiphaga robiniae</name>
    <dbReference type="NCBI Taxonomy" id="943830"/>
    <lineage>
        <taxon>Bacteria</taxon>
        <taxon>Pseudomonadati</taxon>
        <taxon>Pseudomonadota</taxon>
        <taxon>Alphaproteobacteria</taxon>
        <taxon>Hyphomicrobiales</taxon>
        <taxon>Nitrobacteraceae</taxon>
        <taxon>Tardiphaga</taxon>
    </lineage>
</organism>
<dbReference type="AlphaFoldDB" id="A0A161QX22"/>
<dbReference type="Proteomes" id="UP000076574">
    <property type="component" value="Unassembled WGS sequence"/>
</dbReference>
<evidence type="ECO:0000313" key="1">
    <source>
        <dbReference type="EMBL" id="KZD20381.1"/>
    </source>
</evidence>
<proteinExistence type="predicted"/>
<accession>A0A161QX22</accession>
<keyword evidence="2" id="KW-1185">Reference proteome</keyword>
<comment type="caution">
    <text evidence="1">The sequence shown here is derived from an EMBL/GenBank/DDBJ whole genome shotgun (WGS) entry which is preliminary data.</text>
</comment>